<dbReference type="EMBL" id="CP053073">
    <property type="protein sequence ID" value="QJR13340.1"/>
    <property type="molecule type" value="Genomic_DNA"/>
</dbReference>
<dbReference type="Proteomes" id="UP000503096">
    <property type="component" value="Chromosome"/>
</dbReference>
<dbReference type="KEGG" id="upl:DSM104440_00123"/>
<keyword evidence="4" id="KW-1185">Reference proteome</keyword>
<dbReference type="EC" id="3.1.-.-" evidence="3"/>
<keyword evidence="3" id="KW-0378">Hydrolase</keyword>
<dbReference type="Pfam" id="PF25023">
    <property type="entry name" value="TEN_YD-shell"/>
    <property type="match status" value="3"/>
</dbReference>
<dbReference type="Pfam" id="PF05593">
    <property type="entry name" value="RHS_repeat"/>
    <property type="match status" value="6"/>
</dbReference>
<reference evidence="3 4" key="1">
    <citation type="submission" date="2020-04" db="EMBL/GenBank/DDBJ databases">
        <title>Usitatibacter rugosus gen. nov., sp. nov. and Usitatibacter palustris sp. nov., novel members of Usitatibacteraceae fam. nov. within the order Nitrosomonadales isolated from soil.</title>
        <authorList>
            <person name="Huber K.J."/>
            <person name="Neumann-Schaal M."/>
            <person name="Geppert A."/>
            <person name="Luckner M."/>
            <person name="Wanner G."/>
            <person name="Overmann J."/>
        </authorList>
    </citation>
    <scope>NUCLEOTIDE SEQUENCE [LARGE SCALE GENOMIC DNA]</scope>
    <source>
        <strain evidence="3 4">Swamp67</strain>
    </source>
</reference>
<dbReference type="NCBIfam" id="TIGR03696">
    <property type="entry name" value="Rhs_assc_core"/>
    <property type="match status" value="1"/>
</dbReference>
<organism evidence="3 4">
    <name type="scientific">Usitatibacter palustris</name>
    <dbReference type="NCBI Taxonomy" id="2732487"/>
    <lineage>
        <taxon>Bacteria</taxon>
        <taxon>Pseudomonadati</taxon>
        <taxon>Pseudomonadota</taxon>
        <taxon>Betaproteobacteria</taxon>
        <taxon>Nitrosomonadales</taxon>
        <taxon>Usitatibacteraceae</taxon>
        <taxon>Usitatibacter</taxon>
    </lineage>
</organism>
<evidence type="ECO:0000313" key="3">
    <source>
        <dbReference type="EMBL" id="QJR13340.1"/>
    </source>
</evidence>
<gene>
    <name evidence="3" type="primary">rhsC</name>
    <name evidence="3" type="ORF">DSM104440_00123</name>
</gene>
<dbReference type="InterPro" id="IPR031325">
    <property type="entry name" value="RHS_repeat"/>
</dbReference>
<dbReference type="GO" id="GO:0016787">
    <property type="term" value="F:hydrolase activity"/>
    <property type="evidence" value="ECO:0007669"/>
    <property type="project" value="UniProtKB-KW"/>
</dbReference>
<accession>A0A6M4H1L1</accession>
<dbReference type="NCBIfam" id="TIGR01643">
    <property type="entry name" value="YD_repeat_2x"/>
    <property type="match status" value="8"/>
</dbReference>
<dbReference type="InterPro" id="IPR006530">
    <property type="entry name" value="YD"/>
</dbReference>
<dbReference type="InterPro" id="IPR022385">
    <property type="entry name" value="Rhs_assc_core"/>
</dbReference>
<feature type="domain" description="Teneurin-like YD-shell" evidence="2">
    <location>
        <begin position="147"/>
        <end position="309"/>
    </location>
</feature>
<dbReference type="PANTHER" id="PTHR32305:SF15">
    <property type="entry name" value="PROTEIN RHSA-RELATED"/>
    <property type="match status" value="1"/>
</dbReference>
<dbReference type="InterPro" id="IPR050708">
    <property type="entry name" value="T6SS_VgrG/RHS"/>
</dbReference>
<dbReference type="InParanoid" id="A0A6M4H1L1"/>
<keyword evidence="1" id="KW-0677">Repeat</keyword>
<dbReference type="RefSeq" id="WP_171159785.1">
    <property type="nucleotide sequence ID" value="NZ_CP053073.1"/>
</dbReference>
<dbReference type="Gene3D" id="2.180.10.10">
    <property type="entry name" value="RHS repeat-associated core"/>
    <property type="match status" value="3"/>
</dbReference>
<proteinExistence type="predicted"/>
<evidence type="ECO:0000313" key="4">
    <source>
        <dbReference type="Proteomes" id="UP000503096"/>
    </source>
</evidence>
<dbReference type="AlphaFoldDB" id="A0A6M4H1L1"/>
<name>A0A6M4H1L1_9PROT</name>
<evidence type="ECO:0000259" key="2">
    <source>
        <dbReference type="Pfam" id="PF25023"/>
    </source>
</evidence>
<feature type="domain" description="Teneurin-like YD-shell" evidence="2">
    <location>
        <begin position="625"/>
        <end position="759"/>
    </location>
</feature>
<feature type="domain" description="Teneurin-like YD-shell" evidence="2">
    <location>
        <begin position="781"/>
        <end position="863"/>
    </location>
</feature>
<sequence>MRLSTYTYDSLGRVASSQRAGGENKYTFSYSTSGAVSTTSSTNAFGYAEQFEFQIVNDVLKLKKEMVSGAGQSTATFDGNGNPTSRTDRAGNVTNYVYDATRNLETSRTEGFGTAVARTITTTWHATHRLPATITEPSGVAGVNLVTEFTHDASGNVLKKKLTAGALTREWNYTYNAYGQVLTIDGPRTDVSDITTFTYFAASDTCVSCRGQIATATNAIGHVTSYVYNNDSRPSQITDSNGLVTTLAYTSRGWLESRTVGADVTQYTYDGNGNLIRVTLPDASWTSYAYDEANGLVEIADRAGNRIEYELDVYGNRVREKTFDPQSVLRGTLQRLYDAANRLHKEVGASGQTTEYIYNSNGLATTITDPNFNSTLNLYDAHSRLSWSRDPLQKYTNYTYDAKDHLKSVQDPKGLTTSYTYDGLGNLTQLASPDTGTTNYTPDSAGNVATQTDARSVTTSYVYDALNRVTAANVTDGTVTYEYDNLTTGGAYAKGRLTKVTDPSGSTAWTYDIQGRITAKTQTVTATPTNKSFAVGYAFASARPATMTYPSGRVVTYAYDVQGRVTGLTIDGSTILSGALYAPFGPAIKWSWGNAQAYERELDLDGRVASVTLGPSTGIYADMNQTFAYDVLSRLNAANLAAGQTQSYTYDFNGNRTNATVNAASTTYTYPGTSHKLSSLSGATTRSFTYDNAGNLTSSAGVTYVYDGRGRMKSAGSTAYLVNGLGQRVKKVSGADLFFVYDESGRLIGEYNASGAPIQEIVWFGDLPVAVLKPNGGTFDIYYVWADHLGSPRLISDTANGIRWEWAQADPFGSNAANENPTGLGAFNFNLRFPGQYYDVETGNHYNYFRDYDPRIGRYAQSDPIGLRGGPSTYAYVDGNALAVVDPFGLKGSGWGVLDWFKRRFLPDPAELPGMVLGEACAKFCMELNNRRRDRREVATEICNRLMPPSLLATPPGQSAMLECINTCVSISESTCEKKLAFNFCPLSAS</sequence>
<protein>
    <submittedName>
        <fullName evidence="3">Deoxyribonuclease RhsC</fullName>
        <ecNumber evidence="3">3.1.-.-</ecNumber>
    </submittedName>
</protein>
<evidence type="ECO:0000256" key="1">
    <source>
        <dbReference type="ARBA" id="ARBA00022737"/>
    </source>
</evidence>
<dbReference type="InterPro" id="IPR056823">
    <property type="entry name" value="TEN-like_YD-shell"/>
</dbReference>
<dbReference type="PANTHER" id="PTHR32305">
    <property type="match status" value="1"/>
</dbReference>